<dbReference type="Gene3D" id="2.60.40.10">
    <property type="entry name" value="Immunoglobulins"/>
    <property type="match status" value="2"/>
</dbReference>
<keyword evidence="10" id="KW-1185">Reference proteome</keyword>
<comment type="subcellular location">
    <subcellularLocation>
        <location evidence="1">Membrane</location>
        <topology evidence="1">Single-pass type I membrane protein</topology>
    </subcellularLocation>
</comment>
<dbReference type="GO" id="GO:0098609">
    <property type="term" value="P:cell-cell adhesion"/>
    <property type="evidence" value="ECO:0007669"/>
    <property type="project" value="TreeGrafter"/>
</dbReference>
<dbReference type="GO" id="GO:0005911">
    <property type="term" value="C:cell-cell junction"/>
    <property type="evidence" value="ECO:0007669"/>
    <property type="project" value="TreeGrafter"/>
</dbReference>
<evidence type="ECO:0000256" key="1">
    <source>
        <dbReference type="ARBA" id="ARBA00004479"/>
    </source>
</evidence>
<evidence type="ECO:0000256" key="3">
    <source>
        <dbReference type="ARBA" id="ARBA00023157"/>
    </source>
</evidence>
<evidence type="ECO:0000259" key="8">
    <source>
        <dbReference type="PROSITE" id="PS50835"/>
    </source>
</evidence>
<dbReference type="InterPro" id="IPR007110">
    <property type="entry name" value="Ig-like_dom"/>
</dbReference>
<keyword evidence="2 7" id="KW-0472">Membrane</keyword>
<feature type="region of interest" description="Disordered" evidence="6">
    <location>
        <begin position="759"/>
        <end position="779"/>
    </location>
</feature>
<dbReference type="PANTHER" id="PTHR11640">
    <property type="entry name" value="NEPHRIN"/>
    <property type="match status" value="1"/>
</dbReference>
<dbReference type="InterPro" id="IPR036179">
    <property type="entry name" value="Ig-like_dom_sf"/>
</dbReference>
<feature type="transmembrane region" description="Helical" evidence="7">
    <location>
        <begin position="607"/>
        <end position="632"/>
    </location>
</feature>
<sequence>MRRRRRKRKREENEGRKRRRRKRRRRRRRMKRRAREGEEGKEEENDGRKRRRRWRKRRRRRGRRRRGRRRKMRGGTKPACSPAEEGEQITLSCTVNTAKTCNNDIKSEWFVDSYTNRRLLGCSNAGCGSFFQDIFSSTDSGSTLTISKVSRTVPVQFSMETRWTCRYCGGPEVAACNMLEIYAKPENPSCTVGENTAVPGDIESVTVSCSTTKVYPKAKCSFERRTSGGASITINKTPTYNHTELAGTPVYYRSECSVDLPVAELGEGIHTFRAFIYPDVTDGINLVTATTASTTVTLTLPGASSYTCSPEMIQGYFNGKSARCTCSLTSNGYPKGQAQWYRGGQTVPGVSGEVLDLTFDRDTPKQVFTCKGVSAIGEGSNTTLTAKFSYAPVVTFSHDSASSQFNEGDTPTFTCTAQGNPPPNLTITRKRTNQHEASVQGNLKTADLVHTVDPIDCLDTDVYVCIGQNNQGVTTKESFVGVKCPQKLISNISQPEAVEVVIHETAELGLEIYGYPNPQLLTLMRTRDNTNLAGSARHLIEYSPGQAPFGVVNATIFNVGEEDYTNYTITVVNGVGDALVYPFYLVEVNATDKPSVEKQGGSGNDNVGIVVGVTVAVVAVFVIAVILVILVLRHRVSKKSPLFQPAKENRYVNIFPDPADGYEVPVTQPEGEGMRPEGHTQVRINAYEEIDPRSVNEYEMSDGPAQEGHRQLRTNQYEEINPHIVNEYDVPNGLIQEEDMRPKALATPPSYETVQQPYANYTSSQQETSDTKNSSYSNLGFDTSKEKCIYVNTQGHDTSQESDHL</sequence>
<keyword evidence="5" id="KW-0393">Immunoglobulin domain</keyword>
<feature type="region of interest" description="Disordered" evidence="6">
    <location>
        <begin position="1"/>
        <end position="86"/>
    </location>
</feature>
<keyword evidence="7" id="KW-0812">Transmembrane</keyword>
<evidence type="ECO:0000313" key="9">
    <source>
        <dbReference type="EMBL" id="GFN98436.1"/>
    </source>
</evidence>
<organism evidence="9 10">
    <name type="scientific">Plakobranchus ocellatus</name>
    <dbReference type="NCBI Taxonomy" id="259542"/>
    <lineage>
        <taxon>Eukaryota</taxon>
        <taxon>Metazoa</taxon>
        <taxon>Spiralia</taxon>
        <taxon>Lophotrochozoa</taxon>
        <taxon>Mollusca</taxon>
        <taxon>Gastropoda</taxon>
        <taxon>Heterobranchia</taxon>
        <taxon>Euthyneura</taxon>
        <taxon>Panpulmonata</taxon>
        <taxon>Sacoglossa</taxon>
        <taxon>Placobranchoidea</taxon>
        <taxon>Plakobranchidae</taxon>
        <taxon>Plakobranchus</taxon>
    </lineage>
</organism>
<comment type="caution">
    <text evidence="9">The sequence shown here is derived from an EMBL/GenBank/DDBJ whole genome shotgun (WGS) entry which is preliminary data.</text>
</comment>
<dbReference type="InterPro" id="IPR051275">
    <property type="entry name" value="Cell_adhesion_signaling"/>
</dbReference>
<feature type="compositionally biased region" description="Basic residues" evidence="6">
    <location>
        <begin position="48"/>
        <end position="74"/>
    </location>
</feature>
<keyword evidence="3" id="KW-1015">Disulfide bond</keyword>
<evidence type="ECO:0000313" key="10">
    <source>
        <dbReference type="Proteomes" id="UP000735302"/>
    </source>
</evidence>
<feature type="domain" description="Ig-like" evidence="8">
    <location>
        <begin position="83"/>
        <end position="166"/>
    </location>
</feature>
<gene>
    <name evidence="9" type="ORF">PoB_002494200</name>
</gene>
<feature type="domain" description="Ig-like" evidence="8">
    <location>
        <begin position="392"/>
        <end position="481"/>
    </location>
</feature>
<accession>A0AAV3ZV51</accession>
<dbReference type="AlphaFoldDB" id="A0AAV3ZV51"/>
<proteinExistence type="predicted"/>
<evidence type="ECO:0000256" key="6">
    <source>
        <dbReference type="SAM" id="MobiDB-lite"/>
    </source>
</evidence>
<name>A0AAV3ZV51_9GAST</name>
<evidence type="ECO:0000256" key="5">
    <source>
        <dbReference type="ARBA" id="ARBA00023319"/>
    </source>
</evidence>
<dbReference type="GO" id="GO:0050839">
    <property type="term" value="F:cell adhesion molecule binding"/>
    <property type="evidence" value="ECO:0007669"/>
    <property type="project" value="TreeGrafter"/>
</dbReference>
<keyword evidence="7" id="KW-1133">Transmembrane helix</keyword>
<evidence type="ECO:0000256" key="2">
    <source>
        <dbReference type="ARBA" id="ARBA00023136"/>
    </source>
</evidence>
<keyword evidence="4" id="KW-0325">Glycoprotein</keyword>
<reference evidence="9 10" key="1">
    <citation type="journal article" date="2021" name="Elife">
        <title>Chloroplast acquisition without the gene transfer in kleptoplastic sea slugs, Plakobranchus ocellatus.</title>
        <authorList>
            <person name="Maeda T."/>
            <person name="Takahashi S."/>
            <person name="Yoshida T."/>
            <person name="Shimamura S."/>
            <person name="Takaki Y."/>
            <person name="Nagai Y."/>
            <person name="Toyoda A."/>
            <person name="Suzuki Y."/>
            <person name="Arimoto A."/>
            <person name="Ishii H."/>
            <person name="Satoh N."/>
            <person name="Nishiyama T."/>
            <person name="Hasebe M."/>
            <person name="Maruyama T."/>
            <person name="Minagawa J."/>
            <person name="Obokata J."/>
            <person name="Shigenobu S."/>
        </authorList>
    </citation>
    <scope>NUCLEOTIDE SEQUENCE [LARGE SCALE GENOMIC DNA]</scope>
</reference>
<dbReference type="Proteomes" id="UP000735302">
    <property type="component" value="Unassembled WGS sequence"/>
</dbReference>
<protein>
    <submittedName>
        <fullName evidence="9">Neural cell adhesion molecule 1</fullName>
    </submittedName>
</protein>
<dbReference type="SUPFAM" id="SSF48726">
    <property type="entry name" value="Immunoglobulin"/>
    <property type="match status" value="2"/>
</dbReference>
<evidence type="ECO:0000256" key="4">
    <source>
        <dbReference type="ARBA" id="ARBA00023180"/>
    </source>
</evidence>
<dbReference type="EMBL" id="BLXT01002858">
    <property type="protein sequence ID" value="GFN98436.1"/>
    <property type="molecule type" value="Genomic_DNA"/>
</dbReference>
<feature type="compositionally biased region" description="Basic residues" evidence="6">
    <location>
        <begin position="16"/>
        <end position="34"/>
    </location>
</feature>
<dbReference type="GO" id="GO:0005886">
    <property type="term" value="C:plasma membrane"/>
    <property type="evidence" value="ECO:0007669"/>
    <property type="project" value="TreeGrafter"/>
</dbReference>
<dbReference type="InterPro" id="IPR013783">
    <property type="entry name" value="Ig-like_fold"/>
</dbReference>
<evidence type="ECO:0000256" key="7">
    <source>
        <dbReference type="SAM" id="Phobius"/>
    </source>
</evidence>
<dbReference type="PANTHER" id="PTHR11640:SF158">
    <property type="entry name" value="V-SET AND IMMUNOGLOBULIN DOMAIN-CONTAINING PROTEIN 10-LIKE 2"/>
    <property type="match status" value="1"/>
</dbReference>
<dbReference type="PROSITE" id="PS50835">
    <property type="entry name" value="IG_LIKE"/>
    <property type="match status" value="2"/>
</dbReference>